<dbReference type="Gene3D" id="2.60.120.200">
    <property type="match status" value="2"/>
</dbReference>
<dbReference type="InterPro" id="IPR013320">
    <property type="entry name" value="ConA-like_dom_sf"/>
</dbReference>
<dbReference type="InterPro" id="IPR000998">
    <property type="entry name" value="MAM_dom"/>
</dbReference>
<dbReference type="GO" id="GO:0016020">
    <property type="term" value="C:membrane"/>
    <property type="evidence" value="ECO:0007669"/>
    <property type="project" value="InterPro"/>
</dbReference>
<dbReference type="InterPro" id="IPR008754">
    <property type="entry name" value="Peptidase_M43"/>
</dbReference>
<keyword evidence="3" id="KW-0479">Metal-binding</keyword>
<dbReference type="Pfam" id="PF05572">
    <property type="entry name" value="Peptidase_M43"/>
    <property type="match status" value="1"/>
</dbReference>
<dbReference type="InterPro" id="IPR026444">
    <property type="entry name" value="Secre_tail"/>
</dbReference>
<comment type="similarity">
    <text evidence="1">Belongs to the peptidase M43B family.</text>
</comment>
<keyword evidence="7" id="KW-0482">Metalloprotease</keyword>
<evidence type="ECO:0000256" key="3">
    <source>
        <dbReference type="ARBA" id="ARBA00022723"/>
    </source>
</evidence>
<evidence type="ECO:0000256" key="6">
    <source>
        <dbReference type="ARBA" id="ARBA00022833"/>
    </source>
</evidence>
<dbReference type="SUPFAM" id="SSF55486">
    <property type="entry name" value="Metalloproteases ('zincins'), catalytic domain"/>
    <property type="match status" value="1"/>
</dbReference>
<dbReference type="PANTHER" id="PTHR47466:SF1">
    <property type="entry name" value="METALLOPROTEASE MEP1 (AFU_ORTHOLOGUE AFUA_1G07730)-RELATED"/>
    <property type="match status" value="1"/>
</dbReference>
<dbReference type="CDD" id="cd04275">
    <property type="entry name" value="ZnMc_pappalysin_like"/>
    <property type="match status" value="1"/>
</dbReference>
<reference evidence="10" key="2">
    <citation type="journal article" date="2024" name="Antonie Van Leeuwenhoek">
        <title>Roseihalotalea indica gen. nov., sp. nov., a halophilic Bacteroidetes from mesopelagic Southwest Indian Ocean with higher carbohydrate metabolic potential.</title>
        <authorList>
            <person name="Chen B."/>
            <person name="Zhang M."/>
            <person name="Lin D."/>
            <person name="Ye J."/>
            <person name="Tang K."/>
        </authorList>
    </citation>
    <scope>NUCLEOTIDE SEQUENCE</scope>
    <source>
        <strain evidence="10">TK19036</strain>
    </source>
</reference>
<dbReference type="InterPro" id="IPR011635">
    <property type="entry name" value="CARDB"/>
</dbReference>
<dbReference type="Pfam" id="PF18962">
    <property type="entry name" value="Por_Secre_tail"/>
    <property type="match status" value="1"/>
</dbReference>
<dbReference type="AlphaFoldDB" id="A0AA49JIU0"/>
<protein>
    <submittedName>
        <fullName evidence="10">Choice-of-anchor J domain-containing protein</fullName>
    </submittedName>
</protein>
<dbReference type="Pfam" id="PF07705">
    <property type="entry name" value="CARDB"/>
    <property type="match status" value="1"/>
</dbReference>
<keyword evidence="8" id="KW-1015">Disulfide bond</keyword>
<keyword evidence="5" id="KW-0378">Hydrolase</keyword>
<sequence>MNWIILRYGWFCFGMLFILPDLQAQEQCGTVLYNKGHNVDKFEQWIDARVQARRFSPQAKLSAEEADPIYRIPVVVHVIHRGEEVGVGSNIPFEQIEDQIRILNEDFRRLNPDSIDTPAEFQPVASDTRIEFVLARQTPDGFATNGVVRVQGPDENYGLLSGNTLAEVSWWDSELYLNIWVVPLRSPYLGFAQFPVSDLEGLEGASNNAQTDGVVIDYNFFGSIGNVVDRSVGRTTTHEVGHYLGLRHIWGDGDCSADDFVEDTPLQESDSEGCPAHPQTSCNSVDMFQNYMDYTNDRCMNLFTVGQRERMRIVLENSPRRRTLLTSPGLSEPIVLDDDAGISRINTPQRSECNGNIVPTITVVNAGNDPLTSFTVALTVQGNLREETTFSSNLTTGESTTVSFSPITLQGNAANARYSFSFFITSVNGIEDENATNNIRSVDFIIPQRAPLPLADDFESDTDNSLLNLGYLSNTDDLTTWELVSAPGYFSTENNALWLDFYNYDGGIGEQDILYTPIFDLAEVQEATLSFRYAYAPYQNENGEISNDGFAVGLSTNCGASYDTLLFEAYGEDLATAEPTGLEFIPSSRLQWRQVTIPLNAYLSSENLQISFIGYNDYGNNLYVDDISITAAPTNAVDLAITEVIAPSLLSCDSIPTPQVIIKNVGSDPVAYFEVVYQFDDQPATEFTYEAFPLEPGEEMTLDFDATDLSIGLHSFSVELLAPNLRTDDQPDDNGRRINFVVDNKQDIIPLVNEFQDYEIPDVLSGESVDVREAWQAVNPDSSITWQTAEAAGNGFNNLAAVIRNNQYSTIGARDLLVSPTLDFSNTFEASMFFQVSYGLLSENYVDTLNVLVSTDCGVTYELVYQLDGITLAAGITTDTEWIPQQESDWHQEFVDLSQFAGEPDVRVAFESVNGYGNTIYLDDIEFFISDDSEPISTDENSYKLFPNPTPDFLNVVFNLRNRETVMLAIYNSQGQTVANLTYPNTLNQTYDIDLSTFPRGVYILRVFSSTITDSKQFILQ</sequence>
<dbReference type="GO" id="GO:0004553">
    <property type="term" value="F:hydrolase activity, hydrolyzing O-glycosyl compounds"/>
    <property type="evidence" value="ECO:0007669"/>
    <property type="project" value="UniProtKB-ARBA"/>
</dbReference>
<dbReference type="GO" id="GO:0005975">
    <property type="term" value="P:carbohydrate metabolic process"/>
    <property type="evidence" value="ECO:0007669"/>
    <property type="project" value="UniProtKB-ARBA"/>
</dbReference>
<dbReference type="PROSITE" id="PS50060">
    <property type="entry name" value="MAM_2"/>
    <property type="match status" value="1"/>
</dbReference>
<dbReference type="NCBIfam" id="TIGR04183">
    <property type="entry name" value="Por_Secre_tail"/>
    <property type="match status" value="1"/>
</dbReference>
<evidence type="ECO:0000256" key="5">
    <source>
        <dbReference type="ARBA" id="ARBA00022801"/>
    </source>
</evidence>
<feature type="domain" description="MAM" evidence="9">
    <location>
        <begin position="454"/>
        <end position="636"/>
    </location>
</feature>
<proteinExistence type="inferred from homology"/>
<dbReference type="GO" id="GO:0008237">
    <property type="term" value="F:metallopeptidase activity"/>
    <property type="evidence" value="ECO:0007669"/>
    <property type="project" value="UniProtKB-KW"/>
</dbReference>
<dbReference type="InterPro" id="IPR024079">
    <property type="entry name" value="MetalloPept_cat_dom_sf"/>
</dbReference>
<keyword evidence="2" id="KW-0645">Protease</keyword>
<organism evidence="10">
    <name type="scientific">Roseihalotalea indica</name>
    <dbReference type="NCBI Taxonomy" id="2867963"/>
    <lineage>
        <taxon>Bacteria</taxon>
        <taxon>Pseudomonadati</taxon>
        <taxon>Bacteroidota</taxon>
        <taxon>Cytophagia</taxon>
        <taxon>Cytophagales</taxon>
        <taxon>Catalimonadaceae</taxon>
        <taxon>Roseihalotalea</taxon>
    </lineage>
</organism>
<dbReference type="GO" id="GO:0006508">
    <property type="term" value="P:proteolysis"/>
    <property type="evidence" value="ECO:0007669"/>
    <property type="project" value="UniProtKB-KW"/>
</dbReference>
<gene>
    <name evidence="10" type="ORF">K4G66_31135</name>
</gene>
<dbReference type="Gene3D" id="3.40.390.10">
    <property type="entry name" value="Collagenase (Catalytic Domain)"/>
    <property type="match status" value="1"/>
</dbReference>
<dbReference type="SUPFAM" id="SSF49899">
    <property type="entry name" value="Concanavalin A-like lectins/glucanases"/>
    <property type="match status" value="1"/>
</dbReference>
<keyword evidence="6" id="KW-0862">Zinc</keyword>
<evidence type="ECO:0000259" key="9">
    <source>
        <dbReference type="PROSITE" id="PS50060"/>
    </source>
</evidence>
<evidence type="ECO:0000256" key="7">
    <source>
        <dbReference type="ARBA" id="ARBA00023049"/>
    </source>
</evidence>
<keyword evidence="4" id="KW-0732">Signal</keyword>
<evidence type="ECO:0000256" key="1">
    <source>
        <dbReference type="ARBA" id="ARBA00008721"/>
    </source>
</evidence>
<dbReference type="GO" id="GO:0046872">
    <property type="term" value="F:metal ion binding"/>
    <property type="evidence" value="ECO:0007669"/>
    <property type="project" value="UniProtKB-KW"/>
</dbReference>
<evidence type="ECO:0000313" key="10">
    <source>
        <dbReference type="EMBL" id="WKN36822.1"/>
    </source>
</evidence>
<dbReference type="EMBL" id="CP120682">
    <property type="protein sequence ID" value="WKN36822.1"/>
    <property type="molecule type" value="Genomic_DNA"/>
</dbReference>
<dbReference type="InterPro" id="IPR013783">
    <property type="entry name" value="Ig-like_fold"/>
</dbReference>
<evidence type="ECO:0000256" key="2">
    <source>
        <dbReference type="ARBA" id="ARBA00022670"/>
    </source>
</evidence>
<name>A0AA49JIU0_9BACT</name>
<accession>A0AA49JIU0</accession>
<evidence type="ECO:0000256" key="4">
    <source>
        <dbReference type="ARBA" id="ARBA00022729"/>
    </source>
</evidence>
<dbReference type="NCBIfam" id="NF038128">
    <property type="entry name" value="choice_anch_J"/>
    <property type="match status" value="2"/>
</dbReference>
<dbReference type="Gene3D" id="2.60.40.10">
    <property type="entry name" value="Immunoglobulins"/>
    <property type="match status" value="2"/>
</dbReference>
<dbReference type="PANTHER" id="PTHR47466">
    <property type="match status" value="1"/>
</dbReference>
<evidence type="ECO:0000256" key="8">
    <source>
        <dbReference type="ARBA" id="ARBA00023157"/>
    </source>
</evidence>
<reference evidence="10" key="1">
    <citation type="journal article" date="2023" name="Comput. Struct. Biotechnol. J.">
        <title>Discovery of a novel marine Bacteroidetes with a rich repertoire of carbohydrate-active enzymes.</title>
        <authorList>
            <person name="Chen B."/>
            <person name="Liu G."/>
            <person name="Chen Q."/>
            <person name="Wang H."/>
            <person name="Liu L."/>
            <person name="Tang K."/>
        </authorList>
    </citation>
    <scope>NUCLEOTIDE SEQUENCE</scope>
    <source>
        <strain evidence="10">TK19036</strain>
    </source>
</reference>